<dbReference type="Pfam" id="PF21106">
    <property type="entry name" value="YtxK_like"/>
    <property type="match status" value="1"/>
</dbReference>
<organism evidence="3">
    <name type="scientific">Halalkalibacterium halodurans</name>
    <name type="common">Bacillus halodurans</name>
    <dbReference type="NCBI Taxonomy" id="86665"/>
    <lineage>
        <taxon>Bacteria</taxon>
        <taxon>Bacillati</taxon>
        <taxon>Bacillota</taxon>
        <taxon>Bacilli</taxon>
        <taxon>Bacillales</taxon>
        <taxon>Bacillaceae</taxon>
        <taxon>Halalkalibacterium (ex Joshi et al. 2022)</taxon>
    </lineage>
</organism>
<keyword evidence="3" id="KW-0808">Transferase</keyword>
<dbReference type="InterPro" id="IPR052933">
    <property type="entry name" value="DNA_Protect_Modify"/>
</dbReference>
<accession>A0A0M0KHN5</accession>
<dbReference type="Gene3D" id="1.10.150.470">
    <property type="match status" value="1"/>
</dbReference>
<evidence type="ECO:0000313" key="3">
    <source>
        <dbReference type="EMBL" id="KOO38082.1"/>
    </source>
</evidence>
<dbReference type="RefSeq" id="WP_010899336.1">
    <property type="nucleotide sequence ID" value="NZ_CP040441.1"/>
</dbReference>
<evidence type="ECO:0000259" key="2">
    <source>
        <dbReference type="Pfam" id="PF21106"/>
    </source>
</evidence>
<feature type="domain" description="YtxK-like N-terminal helical" evidence="2">
    <location>
        <begin position="8"/>
        <end position="86"/>
    </location>
</feature>
<sequence>MEAQTVIEKLYTALDEGTTVLAKEQDVTYLEALAEMGNNIFYQEVRQEVSEVSLASLEKKVQEAATLELQAETVRKAFQLAVLKGMREATQPHHAMTPDAVCGFMSYLLNKVTASYPKGYTILDLAVGSGNLLTALLNQSMQPANGLGFEVDETLLKLAFVNANLQERQLELFHQDSLQVSKQGTVDIVATDLPVGYYPRDDVAERFSLKAADGHSYIHHLMIEHGIRQVREAGYLLFVVPNGLFNSPYAQDLHAFLKEETVILGLLQLPKSMFKAEQHEKSLLLLQKKGEGVRPPQQALLAELPSFTKREALADMVQQINKWFDEQLGL</sequence>
<protein>
    <submittedName>
        <fullName evidence="3">DNA methylase</fullName>
    </submittedName>
</protein>
<dbReference type="PATRIC" id="fig|136160.3.peg.1022"/>
<dbReference type="PANTHER" id="PTHR41313">
    <property type="entry name" value="ADENINE-SPECIFIC METHYLTRANSFERASE"/>
    <property type="match status" value="1"/>
</dbReference>
<dbReference type="EMBL" id="LILD01000001">
    <property type="protein sequence ID" value="KOO38082.1"/>
    <property type="molecule type" value="Genomic_DNA"/>
</dbReference>
<dbReference type="GO" id="GO:0032259">
    <property type="term" value="P:methylation"/>
    <property type="evidence" value="ECO:0007669"/>
    <property type="project" value="UniProtKB-KW"/>
</dbReference>
<reference evidence="3" key="1">
    <citation type="submission" date="2015-08" db="EMBL/GenBank/DDBJ databases">
        <title>Complete DNA Sequence of Pseudomonas syringae pv. actinidiae, the Causal Agent of Kiwifruit Canker Disease.</title>
        <authorList>
            <person name="Rikkerink E.H.A."/>
            <person name="Fineran P.C."/>
        </authorList>
    </citation>
    <scope>NUCLEOTIDE SEQUENCE</scope>
    <source>
        <strain evidence="3">DSM 13666</strain>
    </source>
</reference>
<dbReference type="GeneID" id="87598712"/>
<dbReference type="InterPro" id="IPR016843">
    <property type="entry name" value="S-AdoMet-dep_Ade-MeTrfase_prd"/>
</dbReference>
<dbReference type="PANTHER" id="PTHR41313:SF1">
    <property type="entry name" value="DNA METHYLASE ADENINE-SPECIFIC DOMAIN-CONTAINING PROTEIN"/>
    <property type="match status" value="1"/>
</dbReference>
<dbReference type="AlphaFoldDB" id="A0A0M0KHN5"/>
<dbReference type="PIRSF" id="PIRSF026567">
    <property type="entry name" value="Adenine_mtase_bact_prd"/>
    <property type="match status" value="1"/>
</dbReference>
<dbReference type="GO" id="GO:0008170">
    <property type="term" value="F:N-methyltransferase activity"/>
    <property type="evidence" value="ECO:0007669"/>
    <property type="project" value="InterPro"/>
</dbReference>
<keyword evidence="3" id="KW-0489">Methyltransferase</keyword>
<dbReference type="Gene3D" id="3.40.50.150">
    <property type="entry name" value="Vaccinia Virus protein VP39"/>
    <property type="match status" value="1"/>
</dbReference>
<feature type="domain" description="DNA methylase adenine-specific" evidence="1">
    <location>
        <begin position="96"/>
        <end position="291"/>
    </location>
</feature>
<dbReference type="Pfam" id="PF02384">
    <property type="entry name" value="N6_Mtase"/>
    <property type="match status" value="1"/>
</dbReference>
<name>A0A0M0KHN5_ALKHA</name>
<evidence type="ECO:0000259" key="1">
    <source>
        <dbReference type="Pfam" id="PF02384"/>
    </source>
</evidence>
<dbReference type="OMA" id="HSFAHHL"/>
<dbReference type="InterPro" id="IPR048375">
    <property type="entry name" value="YtxK-like_N"/>
</dbReference>
<comment type="caution">
    <text evidence="3">The sequence shown here is derived from an EMBL/GenBank/DDBJ whole genome shotgun (WGS) entry which is preliminary data.</text>
</comment>
<dbReference type="GO" id="GO:0003677">
    <property type="term" value="F:DNA binding"/>
    <property type="evidence" value="ECO:0007669"/>
    <property type="project" value="InterPro"/>
</dbReference>
<proteinExistence type="predicted"/>
<dbReference type="SUPFAM" id="SSF53335">
    <property type="entry name" value="S-adenosyl-L-methionine-dependent methyltransferases"/>
    <property type="match status" value="1"/>
</dbReference>
<dbReference type="InterPro" id="IPR003356">
    <property type="entry name" value="DNA_methylase_A-5"/>
</dbReference>
<dbReference type="InterPro" id="IPR029063">
    <property type="entry name" value="SAM-dependent_MTases_sf"/>
</dbReference>
<gene>
    <name evidence="3" type="ORF">AMD02_03830</name>
</gene>
<dbReference type="CDD" id="cd02440">
    <property type="entry name" value="AdoMet_MTases"/>
    <property type="match status" value="1"/>
</dbReference>
<accession>A0A4Y7X390</accession>